<proteinExistence type="predicted"/>
<dbReference type="InterPro" id="IPR009671">
    <property type="entry name" value="RraB_dom"/>
</dbReference>
<gene>
    <name evidence="2" type="ORF">CFBP498_08760</name>
</gene>
<dbReference type="AlphaFoldDB" id="A0A6V7C179"/>
<dbReference type="SUPFAM" id="SSF89946">
    <property type="entry name" value="Hypothetical protein VC0424"/>
    <property type="match status" value="1"/>
</dbReference>
<evidence type="ECO:0000313" key="3">
    <source>
        <dbReference type="Proteomes" id="UP000515406"/>
    </source>
</evidence>
<keyword evidence="3" id="KW-1185">Reference proteome</keyword>
<reference evidence="2 3" key="1">
    <citation type="submission" date="2020-07" db="EMBL/GenBank/DDBJ databases">
        <authorList>
            <person name="Pothier F. J."/>
        </authorList>
    </citation>
    <scope>NUCLEOTIDE SEQUENCE [LARGE SCALE GENOMIC DNA]</scope>
    <source>
        <strain evidence="2 3">CFBP 498</strain>
    </source>
</reference>
<dbReference type="EMBL" id="LR828257">
    <property type="protein sequence ID" value="CAD0308231.1"/>
    <property type="molecule type" value="Genomic_DNA"/>
</dbReference>
<accession>A0A6V7C179</accession>
<dbReference type="Gene3D" id="3.30.70.970">
    <property type="entry name" value="RraB-like"/>
    <property type="match status" value="1"/>
</dbReference>
<organism evidence="2 3">
    <name type="scientific">Xanthomonas hortorum pv. vitians</name>
    <dbReference type="NCBI Taxonomy" id="83224"/>
    <lineage>
        <taxon>Bacteria</taxon>
        <taxon>Pseudomonadati</taxon>
        <taxon>Pseudomonadota</taxon>
        <taxon>Gammaproteobacteria</taxon>
        <taxon>Lysobacterales</taxon>
        <taxon>Lysobacteraceae</taxon>
        <taxon>Xanthomonas</taxon>
    </lineage>
</organism>
<dbReference type="Pfam" id="PF06877">
    <property type="entry name" value="RraB"/>
    <property type="match status" value="1"/>
</dbReference>
<dbReference type="EMBL" id="LR828257">
    <property type="protein sequence ID" value="CAD0308238.1"/>
    <property type="molecule type" value="Genomic_DNA"/>
</dbReference>
<sequence>MQTFQLRGYLGDANAPADEAGNGVIARNIVSAKGILTPFDFRHAVNDRPHTSQALGFLLGKLVKKMKLPMQRNPDLYPNDDNGDTLWHIAQQGVDLSTSREIAFSVVFPTKESALAFSVTLLRFEQKVRCCHYPENTAFPMDVTVYPTMVPSHKAISAFEEELAVEAKPLGGLNDGWEFSIDDKDV</sequence>
<name>A0A6V7C179_9XANT</name>
<dbReference type="InterPro" id="IPR036701">
    <property type="entry name" value="RraB-like_sf"/>
</dbReference>
<dbReference type="Proteomes" id="UP000515406">
    <property type="component" value="Chromosome"/>
</dbReference>
<evidence type="ECO:0000313" key="2">
    <source>
        <dbReference type="EMBL" id="CAD0308238.1"/>
    </source>
</evidence>
<evidence type="ECO:0000259" key="1">
    <source>
        <dbReference type="Pfam" id="PF06877"/>
    </source>
</evidence>
<protein>
    <recommendedName>
        <fullName evidence="1">Regulator of ribonuclease activity B domain-containing protein</fullName>
    </recommendedName>
</protein>
<feature type="domain" description="Regulator of ribonuclease activity B" evidence="1">
    <location>
        <begin position="80"/>
        <end position="178"/>
    </location>
</feature>